<sequence>MLTSTGSVYTVGCAEQGQLGRISMRSASGDSRRGKTQILKPDLIHMKWKNIEHIWATTYCTFLKVANSDQILGFGLNNYKQLAIPKDIQVVSTPLVIGSFKNVEKIAGGQHHTLILTKDQKVYTIGRHDYGRLGLGKLTEDVTELRCVEKLKNIVDISAGEAQSFAIDVNGKVYAWEWAPLGTGLEDDAIEPVLIDSKQTQGKEILTACGGGQHSIFLVKNDGNNNGATAVASSTNATAPKKGKSKEKEVVAEEPPKENGNAAEPSVADDNKDTEKKEVEKDEEMPAADEKKAAGGAKRGRKKK</sequence>
<dbReference type="EMBL" id="CAQQ02199603">
    <property type="status" value="NOT_ANNOTATED_CDS"/>
    <property type="molecule type" value="Genomic_DNA"/>
</dbReference>
<keyword evidence="1" id="KW-0344">Guanine-nucleotide releasing factor</keyword>
<dbReference type="AlphaFoldDB" id="T1GIS5"/>
<feature type="compositionally biased region" description="Basic and acidic residues" evidence="4">
    <location>
        <begin position="246"/>
        <end position="257"/>
    </location>
</feature>
<dbReference type="STRING" id="36166.T1GIS5"/>
<dbReference type="InterPro" id="IPR058923">
    <property type="entry name" value="RCC1-like_dom"/>
</dbReference>
<organism evidence="6 7">
    <name type="scientific">Megaselia scalaris</name>
    <name type="common">Humpbacked fly</name>
    <name type="synonym">Phora scalaris</name>
    <dbReference type="NCBI Taxonomy" id="36166"/>
    <lineage>
        <taxon>Eukaryota</taxon>
        <taxon>Metazoa</taxon>
        <taxon>Ecdysozoa</taxon>
        <taxon>Arthropoda</taxon>
        <taxon>Hexapoda</taxon>
        <taxon>Insecta</taxon>
        <taxon>Pterygota</taxon>
        <taxon>Neoptera</taxon>
        <taxon>Endopterygota</taxon>
        <taxon>Diptera</taxon>
        <taxon>Brachycera</taxon>
        <taxon>Muscomorpha</taxon>
        <taxon>Platypezoidea</taxon>
        <taxon>Phoridae</taxon>
        <taxon>Megaseliini</taxon>
        <taxon>Megaselia</taxon>
    </lineage>
</organism>
<proteinExistence type="predicted"/>
<accession>T1GIS5</accession>
<keyword evidence="2" id="KW-0677">Repeat</keyword>
<evidence type="ECO:0000313" key="7">
    <source>
        <dbReference type="Proteomes" id="UP000015102"/>
    </source>
</evidence>
<reference evidence="6" key="2">
    <citation type="submission" date="2015-06" db="UniProtKB">
        <authorList>
            <consortium name="EnsemblMetazoa"/>
        </authorList>
    </citation>
    <scope>IDENTIFICATION</scope>
</reference>
<evidence type="ECO:0000259" key="5">
    <source>
        <dbReference type="Pfam" id="PF25390"/>
    </source>
</evidence>
<dbReference type="InterPro" id="IPR009091">
    <property type="entry name" value="RCC1/BLIP-II"/>
</dbReference>
<evidence type="ECO:0000256" key="1">
    <source>
        <dbReference type="ARBA" id="ARBA00022658"/>
    </source>
</evidence>
<dbReference type="PANTHER" id="PTHR45982">
    <property type="entry name" value="REGULATOR OF CHROMOSOME CONDENSATION"/>
    <property type="match status" value="1"/>
</dbReference>
<protein>
    <recommendedName>
        <fullName evidence="5">RCC1-like domain-containing protein</fullName>
    </recommendedName>
</protein>
<evidence type="ECO:0000256" key="3">
    <source>
        <dbReference type="PROSITE-ProRule" id="PRU00235"/>
    </source>
</evidence>
<dbReference type="PANTHER" id="PTHR45982:SF1">
    <property type="entry name" value="REGULATOR OF CHROMOSOME CONDENSATION"/>
    <property type="match status" value="1"/>
</dbReference>
<name>T1GIS5_MEGSC</name>
<dbReference type="Proteomes" id="UP000015102">
    <property type="component" value="Unassembled WGS sequence"/>
</dbReference>
<feature type="repeat" description="RCC1" evidence="3">
    <location>
        <begin position="120"/>
        <end position="170"/>
    </location>
</feature>
<dbReference type="GO" id="GO:0005085">
    <property type="term" value="F:guanyl-nucleotide exchange factor activity"/>
    <property type="evidence" value="ECO:0007669"/>
    <property type="project" value="TreeGrafter"/>
</dbReference>
<dbReference type="PRINTS" id="PR00633">
    <property type="entry name" value="RCCNDNSATION"/>
</dbReference>
<evidence type="ECO:0000256" key="2">
    <source>
        <dbReference type="ARBA" id="ARBA00022737"/>
    </source>
</evidence>
<dbReference type="EnsemblMetazoa" id="MESCA003360-RA">
    <property type="protein sequence ID" value="MESCA003360-PA"/>
    <property type="gene ID" value="MESCA003360"/>
</dbReference>
<feature type="domain" description="RCC1-like" evidence="5">
    <location>
        <begin position="1"/>
        <end position="217"/>
    </location>
</feature>
<dbReference type="HOGENOM" id="CLU_005210_6_1_1"/>
<dbReference type="Pfam" id="PF25390">
    <property type="entry name" value="WD40_RLD"/>
    <property type="match status" value="1"/>
</dbReference>
<feature type="compositionally biased region" description="Basic and acidic residues" evidence="4">
    <location>
        <begin position="269"/>
        <end position="280"/>
    </location>
</feature>
<dbReference type="Gene3D" id="2.130.10.30">
    <property type="entry name" value="Regulator of chromosome condensation 1/beta-lactamase-inhibitor protein II"/>
    <property type="match status" value="1"/>
</dbReference>
<dbReference type="InterPro" id="IPR000408">
    <property type="entry name" value="Reg_chr_condens"/>
</dbReference>
<feature type="region of interest" description="Disordered" evidence="4">
    <location>
        <begin position="229"/>
        <end position="304"/>
    </location>
</feature>
<dbReference type="GO" id="GO:0005737">
    <property type="term" value="C:cytoplasm"/>
    <property type="evidence" value="ECO:0007669"/>
    <property type="project" value="TreeGrafter"/>
</dbReference>
<dbReference type="OMA" id="NIEHIWA"/>
<keyword evidence="7" id="KW-1185">Reference proteome</keyword>
<dbReference type="InterPro" id="IPR051553">
    <property type="entry name" value="Ran_GTPase-activating"/>
</dbReference>
<feature type="repeat" description="RCC1" evidence="3">
    <location>
        <begin position="171"/>
        <end position="221"/>
    </location>
</feature>
<reference evidence="7" key="1">
    <citation type="submission" date="2013-02" db="EMBL/GenBank/DDBJ databases">
        <authorList>
            <person name="Hughes D."/>
        </authorList>
    </citation>
    <scope>NUCLEOTIDE SEQUENCE</scope>
    <source>
        <strain>Durham</strain>
        <strain evidence="7">NC isolate 2 -- Noor lab</strain>
    </source>
</reference>
<evidence type="ECO:0000256" key="4">
    <source>
        <dbReference type="SAM" id="MobiDB-lite"/>
    </source>
</evidence>
<dbReference type="PROSITE" id="PS50012">
    <property type="entry name" value="RCC1_3"/>
    <property type="match status" value="3"/>
</dbReference>
<evidence type="ECO:0000313" key="6">
    <source>
        <dbReference type="EnsemblMetazoa" id="MESCA003360-PA"/>
    </source>
</evidence>
<feature type="compositionally biased region" description="Low complexity" evidence="4">
    <location>
        <begin position="229"/>
        <end position="240"/>
    </location>
</feature>
<feature type="repeat" description="RCC1" evidence="3">
    <location>
        <begin position="69"/>
        <end position="119"/>
    </location>
</feature>
<dbReference type="SUPFAM" id="SSF50985">
    <property type="entry name" value="RCC1/BLIP-II"/>
    <property type="match status" value="1"/>
</dbReference>